<dbReference type="WBParaSite" id="PEQ_0000961101-mRNA-1">
    <property type="protein sequence ID" value="PEQ_0000961101-mRNA-1"/>
    <property type="gene ID" value="PEQ_0000961101"/>
</dbReference>
<dbReference type="AlphaFoldDB" id="A0A914S5V2"/>
<accession>A0A914S5V2</accession>
<dbReference type="Pfam" id="PF13540">
    <property type="entry name" value="RCC1_2"/>
    <property type="match status" value="1"/>
</dbReference>
<evidence type="ECO:0000313" key="2">
    <source>
        <dbReference type="WBParaSite" id="PEQ_0000961101-mRNA-1"/>
    </source>
</evidence>
<reference evidence="2" key="1">
    <citation type="submission" date="2022-11" db="UniProtKB">
        <authorList>
            <consortium name="WormBaseParasite"/>
        </authorList>
    </citation>
    <scope>IDENTIFICATION</scope>
</reference>
<dbReference type="GO" id="GO:0008582">
    <property type="term" value="P:regulation of synaptic assembly at neuromuscular junction"/>
    <property type="evidence" value="ECO:0007669"/>
    <property type="project" value="TreeGrafter"/>
</dbReference>
<dbReference type="SUPFAM" id="SSF50985">
    <property type="entry name" value="RCC1/BLIP-II"/>
    <property type="match status" value="1"/>
</dbReference>
<dbReference type="GO" id="GO:0005634">
    <property type="term" value="C:nucleus"/>
    <property type="evidence" value="ECO:0007669"/>
    <property type="project" value="TreeGrafter"/>
</dbReference>
<dbReference type="GO" id="GO:0061630">
    <property type="term" value="F:ubiquitin protein ligase activity"/>
    <property type="evidence" value="ECO:0007669"/>
    <property type="project" value="TreeGrafter"/>
</dbReference>
<dbReference type="Proteomes" id="UP000887564">
    <property type="component" value="Unplaced"/>
</dbReference>
<proteinExistence type="predicted"/>
<dbReference type="GO" id="GO:0005886">
    <property type="term" value="C:plasma membrane"/>
    <property type="evidence" value="ECO:0007669"/>
    <property type="project" value="TreeGrafter"/>
</dbReference>
<sequence length="219" mass="24253">MGREIALLLARTGKVYYAGNGARVGLQRPYRRVPEGHVWIAGLGPETLGQGSPATGRFQRQEAGSTAAKLRKLQTANRRKCVAVSVSSGCIAYVTDNGKAYVYGRHAMQCHPETGHILGLDNVHLASIALGKTHAVAVTRHGHLYTWGLNNLNQCGRAEVYFYAIICFIFSHFPASLLSFNHFALNFNVIDEKYCLLYAVQQIECSLRIVRCIWSNLLM</sequence>
<dbReference type="PANTHER" id="PTHR45943">
    <property type="entry name" value="E3 UBIQUITIN-PROTEIN LIGASE MYCBP2"/>
    <property type="match status" value="1"/>
</dbReference>
<evidence type="ECO:0000313" key="1">
    <source>
        <dbReference type="Proteomes" id="UP000887564"/>
    </source>
</evidence>
<protein>
    <submittedName>
        <fullName evidence="2">Uncharacterized protein</fullName>
    </submittedName>
</protein>
<dbReference type="PANTHER" id="PTHR45943:SF1">
    <property type="entry name" value="E3 UBIQUITIN-PROTEIN LIGASE MYCBP2"/>
    <property type="match status" value="1"/>
</dbReference>
<dbReference type="InterPro" id="IPR009091">
    <property type="entry name" value="RCC1/BLIP-II"/>
</dbReference>
<organism evidence="1 2">
    <name type="scientific">Parascaris equorum</name>
    <name type="common">Equine roundworm</name>
    <dbReference type="NCBI Taxonomy" id="6256"/>
    <lineage>
        <taxon>Eukaryota</taxon>
        <taxon>Metazoa</taxon>
        <taxon>Ecdysozoa</taxon>
        <taxon>Nematoda</taxon>
        <taxon>Chromadorea</taxon>
        <taxon>Rhabditida</taxon>
        <taxon>Spirurina</taxon>
        <taxon>Ascaridomorpha</taxon>
        <taxon>Ascaridoidea</taxon>
        <taxon>Ascarididae</taxon>
        <taxon>Parascaris</taxon>
    </lineage>
</organism>
<name>A0A914S5V2_PAREQ</name>
<dbReference type="GO" id="GO:0007411">
    <property type="term" value="P:axon guidance"/>
    <property type="evidence" value="ECO:0007669"/>
    <property type="project" value="TreeGrafter"/>
</dbReference>
<dbReference type="Gene3D" id="2.130.10.30">
    <property type="entry name" value="Regulator of chromosome condensation 1/beta-lactamase-inhibitor protein II"/>
    <property type="match status" value="1"/>
</dbReference>
<keyword evidence="1" id="KW-1185">Reference proteome</keyword>